<keyword evidence="4" id="KW-1185">Reference proteome</keyword>
<sequence>MNLCTRLTGACAVTLLMAACADSEPVGDLVPTQWVELKAGLEQALPADATGYVFGLIDGDRIAVRTAGGDLRIDSIVPIASATKAPSAAAILTLVDAEQLDLDRPVADYLGDVVDWPALKQPITMRMLLNHTSGLAPEPGCLDENVTTTLVECVQQIADAPLRFTPGRQFQYGGGSYQVAGLVAERISGKPWERFFATALGEPLGLRDYHFLGDANPRIAGGAVSSLDDYLRILQMFMNDGVHGGRRLLSEEMVALIRSDQIAGLQKRGTPLDRDLYPGYAFGWWFSDPALHPGSPGPEFSDPGALGTVPWIDLGRDYGAVVLLVDGPQAGLDLWNTLRPLILRGLDEAPA</sequence>
<reference evidence="3 4" key="1">
    <citation type="submission" date="2018-04" db="EMBL/GenBank/DDBJ databases">
        <title>Genomic Encyclopedia of Type Strains, Phase IV (KMG-IV): sequencing the most valuable type-strain genomes for metagenomic binning, comparative biology and taxonomic classification.</title>
        <authorList>
            <person name="Goeker M."/>
        </authorList>
    </citation>
    <scope>NUCLEOTIDE SEQUENCE [LARGE SCALE GENOMIC DNA]</scope>
    <source>
        <strain evidence="3 4">DSM 104150</strain>
    </source>
</reference>
<dbReference type="Proteomes" id="UP000248330">
    <property type="component" value="Unassembled WGS sequence"/>
</dbReference>
<dbReference type="Pfam" id="PF00144">
    <property type="entry name" value="Beta-lactamase"/>
    <property type="match status" value="1"/>
</dbReference>
<dbReference type="PANTHER" id="PTHR43283">
    <property type="entry name" value="BETA-LACTAMASE-RELATED"/>
    <property type="match status" value="1"/>
</dbReference>
<dbReference type="PROSITE" id="PS51257">
    <property type="entry name" value="PROKAR_LIPOPROTEIN"/>
    <property type="match status" value="1"/>
</dbReference>
<dbReference type="InterPro" id="IPR012338">
    <property type="entry name" value="Beta-lactam/transpept-like"/>
</dbReference>
<keyword evidence="1" id="KW-0732">Signal</keyword>
<evidence type="ECO:0000313" key="4">
    <source>
        <dbReference type="Proteomes" id="UP000248330"/>
    </source>
</evidence>
<feature type="domain" description="Beta-lactamase-related" evidence="2">
    <location>
        <begin position="41"/>
        <end position="324"/>
    </location>
</feature>
<evidence type="ECO:0000259" key="2">
    <source>
        <dbReference type="Pfam" id="PF00144"/>
    </source>
</evidence>
<accession>A0A318EE02</accession>
<comment type="caution">
    <text evidence="3">The sequence shown here is derived from an EMBL/GenBank/DDBJ whole genome shotgun (WGS) entry which is preliminary data.</text>
</comment>
<gene>
    <name evidence="3" type="ORF">C8D93_10137</name>
</gene>
<dbReference type="InterPro" id="IPR001466">
    <property type="entry name" value="Beta-lactam-related"/>
</dbReference>
<feature type="chain" id="PRO_5016337708" evidence="1">
    <location>
        <begin position="22"/>
        <end position="351"/>
    </location>
</feature>
<dbReference type="InterPro" id="IPR050789">
    <property type="entry name" value="Diverse_Enzym_Activities"/>
</dbReference>
<proteinExistence type="predicted"/>
<evidence type="ECO:0000256" key="1">
    <source>
        <dbReference type="SAM" id="SignalP"/>
    </source>
</evidence>
<organism evidence="3 4">
    <name type="scientific">Sinimarinibacterium flocculans</name>
    <dbReference type="NCBI Taxonomy" id="985250"/>
    <lineage>
        <taxon>Bacteria</taxon>
        <taxon>Pseudomonadati</taxon>
        <taxon>Pseudomonadota</taxon>
        <taxon>Gammaproteobacteria</taxon>
        <taxon>Nevskiales</taxon>
        <taxon>Nevskiaceae</taxon>
        <taxon>Sinimarinibacterium</taxon>
    </lineage>
</organism>
<dbReference type="SUPFAM" id="SSF56601">
    <property type="entry name" value="beta-lactamase/transpeptidase-like"/>
    <property type="match status" value="1"/>
</dbReference>
<evidence type="ECO:0000313" key="3">
    <source>
        <dbReference type="EMBL" id="PXV70999.1"/>
    </source>
</evidence>
<dbReference type="AlphaFoldDB" id="A0A318EE02"/>
<dbReference type="RefSeq" id="WP_170123824.1">
    <property type="nucleotide sequence ID" value="NZ_CAWNXA010000001.1"/>
</dbReference>
<dbReference type="EMBL" id="QICN01000001">
    <property type="protein sequence ID" value="PXV70999.1"/>
    <property type="molecule type" value="Genomic_DNA"/>
</dbReference>
<dbReference type="Gene3D" id="3.40.710.10">
    <property type="entry name" value="DD-peptidase/beta-lactamase superfamily"/>
    <property type="match status" value="1"/>
</dbReference>
<name>A0A318EE02_9GAMM</name>
<feature type="signal peptide" evidence="1">
    <location>
        <begin position="1"/>
        <end position="21"/>
    </location>
</feature>
<protein>
    <submittedName>
        <fullName evidence="3">CubicO group peptidase (Beta-lactamase class C family)</fullName>
    </submittedName>
</protein>